<evidence type="ECO:0000256" key="2">
    <source>
        <dbReference type="ARBA" id="ARBA00023295"/>
    </source>
</evidence>
<dbReference type="Gene3D" id="3.20.20.80">
    <property type="entry name" value="Glycosidases"/>
    <property type="match status" value="1"/>
</dbReference>
<dbReference type="InterPro" id="IPR008979">
    <property type="entry name" value="Galactose-bd-like_sf"/>
</dbReference>
<dbReference type="InterPro" id="IPR015882">
    <property type="entry name" value="HEX_bac_N"/>
</dbReference>
<evidence type="ECO:0000313" key="8">
    <source>
        <dbReference type="EMBL" id="GAA2440247.1"/>
    </source>
</evidence>
<dbReference type="Pfam" id="PF02838">
    <property type="entry name" value="Glyco_hydro_20b"/>
    <property type="match status" value="1"/>
</dbReference>
<dbReference type="PROSITE" id="PS52009">
    <property type="entry name" value="GH84"/>
    <property type="match status" value="1"/>
</dbReference>
<dbReference type="PROSITE" id="PS50022">
    <property type="entry name" value="FA58C_3"/>
    <property type="match status" value="1"/>
</dbReference>
<dbReference type="RefSeq" id="WP_344322289.1">
    <property type="nucleotide sequence ID" value="NZ_BAAASZ010000020.1"/>
</dbReference>
<protein>
    <recommendedName>
        <fullName evidence="10">Hyaluronidase</fullName>
    </recommendedName>
</protein>
<organism evidence="8 9">
    <name type="scientific">Streptomyces macrosporus</name>
    <dbReference type="NCBI Taxonomy" id="44032"/>
    <lineage>
        <taxon>Bacteria</taxon>
        <taxon>Bacillati</taxon>
        <taxon>Actinomycetota</taxon>
        <taxon>Actinomycetes</taxon>
        <taxon>Kitasatosporales</taxon>
        <taxon>Streptomycetaceae</taxon>
        <taxon>Streptomyces</taxon>
    </lineage>
</organism>
<gene>
    <name evidence="8" type="ORF">GCM10010405_24440</name>
</gene>
<dbReference type="Pfam" id="PF07555">
    <property type="entry name" value="NAGidase"/>
    <property type="match status" value="1"/>
</dbReference>
<dbReference type="InterPro" id="IPR049019">
    <property type="entry name" value="NagJ-like_helical"/>
</dbReference>
<feature type="compositionally biased region" description="Low complexity" evidence="4">
    <location>
        <begin position="695"/>
        <end position="706"/>
    </location>
</feature>
<feature type="region of interest" description="Disordered" evidence="4">
    <location>
        <begin position="916"/>
        <end position="948"/>
    </location>
</feature>
<dbReference type="Gene3D" id="1.20.58.460">
    <property type="entry name" value="Hyaluronidase post-catalytic domain-like"/>
    <property type="match status" value="1"/>
</dbReference>
<keyword evidence="1 3" id="KW-0378">Hydrolase</keyword>
<feature type="compositionally biased region" description="Basic and acidic residues" evidence="4">
    <location>
        <begin position="684"/>
        <end position="694"/>
    </location>
</feature>
<evidence type="ECO:0000256" key="1">
    <source>
        <dbReference type="ARBA" id="ARBA00022801"/>
    </source>
</evidence>
<dbReference type="PANTHER" id="PTHR13170">
    <property type="entry name" value="O-GLCNACASE"/>
    <property type="match status" value="1"/>
</dbReference>
<feature type="region of interest" description="Disordered" evidence="4">
    <location>
        <begin position="1052"/>
        <end position="1076"/>
    </location>
</feature>
<feature type="signal peptide" evidence="5">
    <location>
        <begin position="1"/>
        <end position="35"/>
    </location>
</feature>
<feature type="domain" description="GH84" evidence="7">
    <location>
        <begin position="216"/>
        <end position="499"/>
    </location>
</feature>
<dbReference type="InterPro" id="IPR029018">
    <property type="entry name" value="Hex-like_dom2"/>
</dbReference>
<sequence length="1076" mass="115052">MNHATHGRGARRTGATALVAAVLGGLLTGAPGAQAAPPRPDTGDGTAPTADGREDPAARSGVPAVWPRPQSLRERGAALPVGDEATVIADEDADPRALDVVRDALRAAGARDVRTLRPGEESRARGLVVRAGGAAAERALSALRASERGDLPSGGYRLAVGRAAGLGDPGGTVALAGVGDDGLFHAAQTLRQLVVTGEDGRGAFAGVTVRDWPATAVRGTTEGFYGEAWSHRERLAHLDFMGRTKQNRYLYAPGDDPFRQSRWRDPYPAERRAQFRELAERARRNHVVLGWAVSPGQSMCLVSGDDRRALLRKIDAMVALGVRAIQLRFEDASYNEWHCDEDADRYGSGPRAAASAHADLANEVAAHLAKRYGTGRGAVPLSVLPTEFYQDGSTEYRRAFARRLRADVEVAWTGVGVVPATITGGEVAEARSVFRHPLATMDNYPVNDYAADRIFLGPYTGRDPAVANGSAELLANAMEQPTASRVPLFTVADYAWNPRGYRPEESWEAAVDDLAGTGRPGGVADREAREALRALAANSSSSVLDEEESAYLVPLLDAYRDAHADRDEKRFAGAESRLRDAFAELREVPEHLADVAGGALSDEARPWVRQLARYGRAGEYALDMLAAQRRGDGAAAWKARLELERLRGEADRSGATVGEGVLPAFVDEALRIADDWSGAGARAPEAERSGERVRGGPAPAPGSSPEDAADGDPVTAFRAAEAPDPGSEELELRLPRPRSLEAVTVQSAPGSDVRAAVEAHVPGEGWKELGALSDRGWTEVRADGLRADAVRLAWRSGSKAPVIHELTPWYSDAPGAELELARTEANAVVGGEAAVVEARLTGNRPTDVRGRLTVRAPEGFTVRAPRRVVLRRGVPATVAVEVRAGKDVRSGTYDVPITLTTAEGETREATLAVRAYPPTGGPDLARGARADSSADETEDFPASAVVDGDPNTRWSSLAEDGQWVQVELDRPTRVGEVRLHWQDAYASRYRVQVSADGRRWRTAATVRDGRGGRETVRMDAPADTRYVRVVGDERATRFGVSLWSVEVYAVRDDGNGRSDGNGRNAEDGGRAGAPRE</sequence>
<feature type="domain" description="F5/8 type C" evidence="6">
    <location>
        <begin position="906"/>
        <end position="1050"/>
    </location>
</feature>
<evidence type="ECO:0000256" key="3">
    <source>
        <dbReference type="PROSITE-ProRule" id="PRU01353"/>
    </source>
</evidence>
<dbReference type="PANTHER" id="PTHR13170:SF16">
    <property type="entry name" value="PROTEIN O-GLCNACASE"/>
    <property type="match status" value="1"/>
</dbReference>
<dbReference type="InterPro" id="IPR000421">
    <property type="entry name" value="FA58C"/>
</dbReference>
<dbReference type="SUPFAM" id="SSF49785">
    <property type="entry name" value="Galactose-binding domain-like"/>
    <property type="match status" value="1"/>
</dbReference>
<evidence type="ECO:0000259" key="7">
    <source>
        <dbReference type="PROSITE" id="PS52009"/>
    </source>
</evidence>
<keyword evidence="2 3" id="KW-0326">Glycosidase</keyword>
<dbReference type="Pfam" id="PF21774">
    <property type="entry name" value="NagJ_C"/>
    <property type="match status" value="1"/>
</dbReference>
<evidence type="ECO:0000259" key="6">
    <source>
        <dbReference type="PROSITE" id="PS50022"/>
    </source>
</evidence>
<dbReference type="InterPro" id="IPR017853">
    <property type="entry name" value="GH"/>
</dbReference>
<feature type="region of interest" description="Disordered" evidence="4">
    <location>
        <begin position="30"/>
        <end position="70"/>
    </location>
</feature>
<feature type="active site" description="Proton donor" evidence="3">
    <location>
        <position position="331"/>
    </location>
</feature>
<evidence type="ECO:0000256" key="5">
    <source>
        <dbReference type="SAM" id="SignalP"/>
    </source>
</evidence>
<comment type="caution">
    <text evidence="8">The sequence shown here is derived from an EMBL/GenBank/DDBJ whole genome shotgun (WGS) entry which is preliminary data.</text>
</comment>
<keyword evidence="5" id="KW-0732">Signal</keyword>
<dbReference type="Gene3D" id="2.60.120.260">
    <property type="entry name" value="Galactose-binding domain-like"/>
    <property type="match status" value="1"/>
</dbReference>
<evidence type="ECO:0008006" key="10">
    <source>
        <dbReference type="Google" id="ProtNLM"/>
    </source>
</evidence>
<dbReference type="SUPFAM" id="SSF55545">
    <property type="entry name" value="beta-N-acetylhexosaminidase-like domain"/>
    <property type="match status" value="1"/>
</dbReference>
<reference evidence="8 9" key="1">
    <citation type="journal article" date="2019" name="Int. J. Syst. Evol. Microbiol.">
        <title>The Global Catalogue of Microorganisms (GCM) 10K type strain sequencing project: providing services to taxonomists for standard genome sequencing and annotation.</title>
        <authorList>
            <consortium name="The Broad Institute Genomics Platform"/>
            <consortium name="The Broad Institute Genome Sequencing Center for Infectious Disease"/>
            <person name="Wu L."/>
            <person name="Ma J."/>
        </authorList>
    </citation>
    <scope>NUCLEOTIDE SEQUENCE [LARGE SCALE GENOMIC DNA]</scope>
    <source>
        <strain evidence="8 9">JCM 6305</strain>
    </source>
</reference>
<feature type="region of interest" description="Disordered" evidence="4">
    <location>
        <begin position="677"/>
        <end position="738"/>
    </location>
</feature>
<dbReference type="SUPFAM" id="SSF51445">
    <property type="entry name" value="(Trans)glycosidases"/>
    <property type="match status" value="1"/>
</dbReference>
<dbReference type="SUPFAM" id="SSF140657">
    <property type="entry name" value="Hyaluronidase post-catalytic domain-like"/>
    <property type="match status" value="1"/>
</dbReference>
<dbReference type="EMBL" id="BAAASZ010000020">
    <property type="protein sequence ID" value="GAA2440247.1"/>
    <property type="molecule type" value="Genomic_DNA"/>
</dbReference>
<dbReference type="InterPro" id="IPR011496">
    <property type="entry name" value="O-GlcNAcase_cat"/>
</dbReference>
<comment type="similarity">
    <text evidence="3">Belongs to the glycosyl hydrolase 84 family.</text>
</comment>
<dbReference type="InterPro" id="IPR051822">
    <property type="entry name" value="Glycosyl_Hydrolase_84"/>
</dbReference>
<keyword evidence="9" id="KW-1185">Reference proteome</keyword>
<dbReference type="Pfam" id="PF00754">
    <property type="entry name" value="F5_F8_type_C"/>
    <property type="match status" value="1"/>
</dbReference>
<feature type="compositionally biased region" description="Basic and acidic residues" evidence="4">
    <location>
        <begin position="1064"/>
        <end position="1076"/>
    </location>
</feature>
<evidence type="ECO:0000313" key="9">
    <source>
        <dbReference type="Proteomes" id="UP001501638"/>
    </source>
</evidence>
<dbReference type="Proteomes" id="UP001501638">
    <property type="component" value="Unassembled WGS sequence"/>
</dbReference>
<dbReference type="Gene3D" id="3.30.379.10">
    <property type="entry name" value="Chitobiase/beta-hexosaminidase domain 2-like"/>
    <property type="match status" value="1"/>
</dbReference>
<accession>A0ABN3JTW7</accession>
<proteinExistence type="inferred from homology"/>
<name>A0ABN3JTW7_9ACTN</name>
<feature type="chain" id="PRO_5046808780" description="Hyaluronidase" evidence="5">
    <location>
        <begin position="36"/>
        <end position="1076"/>
    </location>
</feature>
<evidence type="ECO:0000256" key="4">
    <source>
        <dbReference type="SAM" id="MobiDB-lite"/>
    </source>
</evidence>